<name>A0A5N6KW30_9ROSI</name>
<dbReference type="InterPro" id="IPR050587">
    <property type="entry name" value="GNT1/Glycosyltrans_8"/>
</dbReference>
<protein>
    <submittedName>
        <fullName evidence="5">Uncharacterized protein</fullName>
    </submittedName>
</protein>
<keyword evidence="2" id="KW-0808">Transferase</keyword>
<dbReference type="OrthoDB" id="1749055at2759"/>
<keyword evidence="6" id="KW-1185">Reference proteome</keyword>
<feature type="region of interest" description="Disordered" evidence="4">
    <location>
        <begin position="986"/>
        <end position="1160"/>
    </location>
</feature>
<dbReference type="InterPro" id="IPR002495">
    <property type="entry name" value="Glyco_trans_8"/>
</dbReference>
<feature type="compositionally biased region" description="Acidic residues" evidence="4">
    <location>
        <begin position="302"/>
        <end position="318"/>
    </location>
</feature>
<keyword evidence="3" id="KW-0464">Manganese</keyword>
<evidence type="ECO:0000256" key="2">
    <source>
        <dbReference type="ARBA" id="ARBA00022679"/>
    </source>
</evidence>
<feature type="region of interest" description="Disordered" evidence="4">
    <location>
        <begin position="911"/>
        <end position="939"/>
    </location>
</feature>
<comment type="caution">
    <text evidence="5">The sequence shown here is derived from an EMBL/GenBank/DDBJ whole genome shotgun (WGS) entry which is preliminary data.</text>
</comment>
<proteinExistence type="predicted"/>
<evidence type="ECO:0000313" key="5">
    <source>
        <dbReference type="EMBL" id="KAB8349513.1"/>
    </source>
</evidence>
<dbReference type="Pfam" id="PF01501">
    <property type="entry name" value="Glyco_transf_8"/>
    <property type="match status" value="1"/>
</dbReference>
<dbReference type="SUPFAM" id="SSF53448">
    <property type="entry name" value="Nucleotide-diphospho-sugar transferases"/>
    <property type="match status" value="1"/>
</dbReference>
<evidence type="ECO:0000256" key="1">
    <source>
        <dbReference type="ARBA" id="ARBA00022676"/>
    </source>
</evidence>
<feature type="compositionally biased region" description="Basic residues" evidence="4">
    <location>
        <begin position="1132"/>
        <end position="1159"/>
    </location>
</feature>
<evidence type="ECO:0000256" key="3">
    <source>
        <dbReference type="ARBA" id="ARBA00023211"/>
    </source>
</evidence>
<evidence type="ECO:0000313" key="6">
    <source>
        <dbReference type="Proteomes" id="UP000327013"/>
    </source>
</evidence>
<dbReference type="Gene3D" id="3.90.550.10">
    <property type="entry name" value="Spore Coat Polysaccharide Biosynthesis Protein SpsA, Chain A"/>
    <property type="match status" value="1"/>
</dbReference>
<organism evidence="5 6">
    <name type="scientific">Carpinus fangiana</name>
    <dbReference type="NCBI Taxonomy" id="176857"/>
    <lineage>
        <taxon>Eukaryota</taxon>
        <taxon>Viridiplantae</taxon>
        <taxon>Streptophyta</taxon>
        <taxon>Embryophyta</taxon>
        <taxon>Tracheophyta</taxon>
        <taxon>Spermatophyta</taxon>
        <taxon>Magnoliopsida</taxon>
        <taxon>eudicotyledons</taxon>
        <taxon>Gunneridae</taxon>
        <taxon>Pentapetalae</taxon>
        <taxon>rosids</taxon>
        <taxon>fabids</taxon>
        <taxon>Fagales</taxon>
        <taxon>Betulaceae</taxon>
        <taxon>Carpinus</taxon>
    </lineage>
</organism>
<dbReference type="CDD" id="cd02537">
    <property type="entry name" value="GT8_Glycogenin"/>
    <property type="match status" value="1"/>
</dbReference>
<dbReference type="InterPro" id="IPR029044">
    <property type="entry name" value="Nucleotide-diphossugar_trans"/>
</dbReference>
<feature type="region of interest" description="Disordered" evidence="4">
    <location>
        <begin position="293"/>
        <end position="318"/>
    </location>
</feature>
<dbReference type="PANTHER" id="PTHR11183">
    <property type="entry name" value="GLYCOGENIN SUBFAMILY MEMBER"/>
    <property type="match status" value="1"/>
</dbReference>
<dbReference type="Proteomes" id="UP000327013">
    <property type="component" value="Unassembled WGS sequence"/>
</dbReference>
<gene>
    <name evidence="5" type="ORF">FH972_023539</name>
</gene>
<keyword evidence="1" id="KW-0328">Glycosyltransferase</keyword>
<reference evidence="5 6" key="1">
    <citation type="submission" date="2019-06" db="EMBL/GenBank/DDBJ databases">
        <title>A chromosomal-level reference genome of Carpinus fangiana (Coryloideae, Betulaceae).</title>
        <authorList>
            <person name="Yang X."/>
            <person name="Wang Z."/>
            <person name="Zhang L."/>
            <person name="Hao G."/>
            <person name="Liu J."/>
            <person name="Yang Y."/>
        </authorList>
    </citation>
    <scope>NUCLEOTIDE SEQUENCE [LARGE SCALE GENOMIC DNA]</scope>
    <source>
        <strain evidence="5">Cfa_2016G</strain>
        <tissue evidence="5">Leaf</tissue>
    </source>
</reference>
<sequence>MKHHTLCAQGTGKETCEKKKPLCRRLLHLLALGGHVLQEDAVVLTLDVLDHQLGLLGLAGPLGGAGLCVAAEELVVGLAVGAAEAVPEGGELAVVVVEVAVSAGLVIVSGVKRARRRGLQVMHGVAGGTVDDEVVGGVLAVVDHDGPQVHKGEEADVGELGEGEDEGEDVVGDALGEAVERVEGVAGKGGRHYPLVVGLVQVLVDAWVVQAAVDPVDEEVGEADEEGDLQDVVPQAWAVGGAAVHLRVAAHLEEKGRQSAEGHQREGGKGLLDLQAHLVLEVLGVLEGGLVEDQEIGGGGDGEVEDDGKDPGDGEEADDLPVAGCMLWDCGEECGVDSVEEEGVKDLEDDVHVGQLVPKEGGFAGGANEEGVRCRKVTQTVVRTLCEQKRRLWRGCGGGVKCKPFLFSTFFFFSRGNGVAKSSVSGGCVWRDLFVLAISAVGSASSGLLLPPHSLSNASMSRLDNTVVSTGLYRDALDPASRQDVWQTAKVEHKGYAYATLITRASYLAGVIILAHSLRKHGNSLPLVILYTDSLSDDSLQAINLEADSLNLTLFPVEELCPPAAHAPMSLIAARFADTWTKLRVFELTDYDRVCYLDADMLIVRPGMDKLVLETRLPSLDWIAATHVCACNKDHDPWADPSWTEANCAFTLCPWPKEPCQPSASGPPPHRLLNGGMFIFNPSKALWDDVKRVLATDVRLATYKFPDQDFLASYFEGRWLAVNYKYNALKTMRNWHPDMWRDGDVINVHYIVDKPWARRIASDGVAGYLGLDGTTHAWWWEAFSAWEAEREGQSVLELVRKYVARPLHNSFHSADEQDGEGSIAGSDVQAFTTTLTDAARGVRQAVNATNKGSAIGPGILYTSKSPWQPNTRLQSVIGSGMVGEEWSWRIAAALGLKTCREPRSIRHDITDVASPPVQGDASVAARRSSRGRSPTDKAAVTAENHFQASVPTSLLSFVTHFLAAAHCTASSPLPPFSALWHATMASSTRRRVPGTPRVISPSPDTSDHANAGADGSYFAPTTRSSARRRGGAQQPQSTIDEDTDPSSDDPDLQRARSRTRSPTQAAARQHRLRHAGALRARLPDLRDPPGAAGAAAAHRRRRRRPPPRPRPQPRLHRLPRRPHARERGPRPLQRRRLVPARRVGRAARVSQGRRRHGRRAAQLVRHGGVDVWSVVGALHAARAPWEEPRRHAGGVCDGRAGGGVVLGRDCAALRGAGRGGQYGAECVCVPGPAGAACGGARVAGLVGEPGERGWWRGAGRHECRRWRRRERQRGGGYLWVGRQHHDPCTMWGGAVGLPEGVWGCVRACTSRWGYSRSVEQMHF</sequence>
<accession>A0A5N6KW30</accession>
<evidence type="ECO:0000256" key="4">
    <source>
        <dbReference type="SAM" id="MobiDB-lite"/>
    </source>
</evidence>
<dbReference type="GO" id="GO:0016757">
    <property type="term" value="F:glycosyltransferase activity"/>
    <property type="evidence" value="ECO:0007669"/>
    <property type="project" value="UniProtKB-KW"/>
</dbReference>
<dbReference type="EMBL" id="VIBQ01000014">
    <property type="protein sequence ID" value="KAB8349513.1"/>
    <property type="molecule type" value="Genomic_DNA"/>
</dbReference>
<feature type="compositionally biased region" description="Basic residues" evidence="4">
    <location>
        <begin position="1097"/>
        <end position="1124"/>
    </location>
</feature>
<feature type="compositionally biased region" description="Acidic residues" evidence="4">
    <location>
        <begin position="1039"/>
        <end position="1050"/>
    </location>
</feature>